<reference evidence="1" key="1">
    <citation type="submission" date="2022-10" db="EMBL/GenBank/DDBJ databases">
        <title>The WGS of Solirubrobacter phytolaccae KCTC 29190.</title>
        <authorList>
            <person name="Jiang Z."/>
        </authorList>
    </citation>
    <scope>NUCLEOTIDE SEQUENCE</scope>
    <source>
        <strain evidence="1">KCTC 29190</strain>
    </source>
</reference>
<comment type="caution">
    <text evidence="1">The sequence shown here is derived from an EMBL/GenBank/DDBJ whole genome shotgun (WGS) entry which is preliminary data.</text>
</comment>
<dbReference type="EMBL" id="JAPDDP010000018">
    <property type="protein sequence ID" value="MDA0181096.1"/>
    <property type="molecule type" value="Genomic_DNA"/>
</dbReference>
<organism evidence="1 2">
    <name type="scientific">Solirubrobacter phytolaccae</name>
    <dbReference type="NCBI Taxonomy" id="1404360"/>
    <lineage>
        <taxon>Bacteria</taxon>
        <taxon>Bacillati</taxon>
        <taxon>Actinomycetota</taxon>
        <taxon>Thermoleophilia</taxon>
        <taxon>Solirubrobacterales</taxon>
        <taxon>Solirubrobacteraceae</taxon>
        <taxon>Solirubrobacter</taxon>
    </lineage>
</organism>
<keyword evidence="2" id="KW-1185">Reference proteome</keyword>
<evidence type="ECO:0000313" key="2">
    <source>
        <dbReference type="Proteomes" id="UP001147653"/>
    </source>
</evidence>
<name>A0A9X3N7V0_9ACTN</name>
<dbReference type="RefSeq" id="WP_270025407.1">
    <property type="nucleotide sequence ID" value="NZ_JAPDDP010000018.1"/>
</dbReference>
<accession>A0A9X3N7V0</accession>
<gene>
    <name evidence="1" type="ORF">OJ997_12390</name>
</gene>
<dbReference type="Proteomes" id="UP001147653">
    <property type="component" value="Unassembled WGS sequence"/>
</dbReference>
<sequence>MSQPTNSNGQYVRRVTLPSGRQIEVVYFEPLAAEAAGQAAMPKANPTVDLSVCPECDRDLVYPVDWEEASPTHWEVELRCPNCEWNEIGTYDQGTVDRFDEHLDNGTDALVKDLRRLVQANMEAEADRFAAALEAGAILPEDF</sequence>
<evidence type="ECO:0000313" key="1">
    <source>
        <dbReference type="EMBL" id="MDA0181096.1"/>
    </source>
</evidence>
<protein>
    <submittedName>
        <fullName evidence="1">Uncharacterized protein</fullName>
    </submittedName>
</protein>
<dbReference type="AlphaFoldDB" id="A0A9X3N7V0"/>
<proteinExistence type="predicted"/>